<dbReference type="PhylomeDB" id="A0A0K6S9Q1"/>
<proteinExistence type="predicted"/>
<evidence type="ECO:0000256" key="1">
    <source>
        <dbReference type="SAM" id="Phobius"/>
    </source>
</evidence>
<feature type="transmembrane region" description="Helical" evidence="1">
    <location>
        <begin position="45"/>
        <end position="63"/>
    </location>
</feature>
<dbReference type="AlphaFoldDB" id="A0A0K6S9Q1"/>
<accession>A0A0K6S9Q1</accession>
<name>A0A0K6S9Q1_9ALVE</name>
<organism evidence="2">
    <name type="scientific">Chromera velia CCMP2878</name>
    <dbReference type="NCBI Taxonomy" id="1169474"/>
    <lineage>
        <taxon>Eukaryota</taxon>
        <taxon>Sar</taxon>
        <taxon>Alveolata</taxon>
        <taxon>Colpodellida</taxon>
        <taxon>Chromeraceae</taxon>
        <taxon>Chromera</taxon>
    </lineage>
</organism>
<dbReference type="EMBL" id="CDMZ01003810">
    <property type="protein sequence ID" value="CUC10386.1"/>
    <property type="molecule type" value="Genomic_DNA"/>
</dbReference>
<keyword evidence="1" id="KW-1133">Transmembrane helix</keyword>
<evidence type="ECO:0008006" key="3">
    <source>
        <dbReference type="Google" id="ProtNLM"/>
    </source>
</evidence>
<evidence type="ECO:0000313" key="2">
    <source>
        <dbReference type="EMBL" id="CUC10386.1"/>
    </source>
</evidence>
<sequence>MSKKTVLQDLLSRLLSLCRRKQCSLVTKKFRQCPQKCFECALRHWVTVLILIPSLVLLFRWWLFLTSPTRYEDWVPTYFVWNRGMALEADVHFDEHYDPRPDFQSALRCMQSPPLFYVFPLKLSWFAREILPRLERPIILLSAGHLGMVPTEFLLPSETEQILRHPKIIRWWAQNSEHPEITNVPIGVDFASTASGPGWFRSVRLDRYLLYNVFTNPFEPVALPFQQEAELQELLKTLKPTGERQLGVYADFHFQVRTRRKFRSLVRTSRPFYNETEAQSLLRTPEREEIFELIQNNPLVHITKGRLPRLKTWKEKGQFAFEISPPGFGLDCHRTWEALVLGLIVLVPQSAIDDVFESLPVVFVKNWTTELTEENLRRWRDKHSNAFHNPEVRERLKLQWWIHRMRTET</sequence>
<protein>
    <recommendedName>
        <fullName evidence="3">Exostosin GT47 domain-containing protein</fullName>
    </recommendedName>
</protein>
<reference evidence="2" key="1">
    <citation type="submission" date="2014-11" db="EMBL/GenBank/DDBJ databases">
        <title>Molecular phylogeny of cliff fern family Woodsiaceae with morphological implications.</title>
        <authorList>
            <person name="Shao Y.-Z."/>
            <person name="Wei R."/>
            <person name="Zhang X.-C."/>
        </authorList>
    </citation>
    <scope>NUCLEOTIDE SEQUENCE</scope>
</reference>
<dbReference type="VEuPathDB" id="CryptoDB:Cvel_31407"/>
<gene>
    <name evidence="2" type="ORF">Cvel_31407.t2</name>
</gene>
<keyword evidence="1" id="KW-0812">Transmembrane</keyword>
<keyword evidence="1" id="KW-0472">Membrane</keyword>